<accession>A0AAJ0FUM1</accession>
<evidence type="ECO:0000313" key="8">
    <source>
        <dbReference type="EMBL" id="KAK2599984.1"/>
    </source>
</evidence>
<dbReference type="EMBL" id="JASWJB010000086">
    <property type="protein sequence ID" value="KAK2599984.1"/>
    <property type="molecule type" value="Genomic_DNA"/>
</dbReference>
<feature type="compositionally biased region" description="Polar residues" evidence="6">
    <location>
        <begin position="67"/>
        <end position="83"/>
    </location>
</feature>
<keyword evidence="3" id="KW-0238">DNA-binding</keyword>
<gene>
    <name evidence="8" type="ORF">QQS21_005286</name>
</gene>
<keyword evidence="2" id="KW-0805">Transcription regulation</keyword>
<evidence type="ECO:0000313" key="9">
    <source>
        <dbReference type="Proteomes" id="UP001251528"/>
    </source>
</evidence>
<organism evidence="8 9">
    <name type="scientific">Conoideocrella luteorostrata</name>
    <dbReference type="NCBI Taxonomy" id="1105319"/>
    <lineage>
        <taxon>Eukaryota</taxon>
        <taxon>Fungi</taxon>
        <taxon>Dikarya</taxon>
        <taxon>Ascomycota</taxon>
        <taxon>Pezizomycotina</taxon>
        <taxon>Sordariomycetes</taxon>
        <taxon>Hypocreomycetidae</taxon>
        <taxon>Hypocreales</taxon>
        <taxon>Clavicipitaceae</taxon>
        <taxon>Conoideocrella</taxon>
    </lineage>
</organism>
<dbReference type="CDD" id="cd00067">
    <property type="entry name" value="GAL4"/>
    <property type="match status" value="1"/>
</dbReference>
<dbReference type="PROSITE" id="PS00463">
    <property type="entry name" value="ZN2_CY6_FUNGAL_1"/>
    <property type="match status" value="1"/>
</dbReference>
<keyword evidence="9" id="KW-1185">Reference proteome</keyword>
<feature type="region of interest" description="Disordered" evidence="6">
    <location>
        <begin position="54"/>
        <end position="83"/>
    </location>
</feature>
<dbReference type="InterPro" id="IPR051089">
    <property type="entry name" value="prtT"/>
</dbReference>
<keyword evidence="5" id="KW-0539">Nucleus</keyword>
<dbReference type="GO" id="GO:0005634">
    <property type="term" value="C:nucleus"/>
    <property type="evidence" value="ECO:0007669"/>
    <property type="project" value="UniProtKB-SubCell"/>
</dbReference>
<protein>
    <recommendedName>
        <fullName evidence="7">Zn(2)-C6 fungal-type domain-containing protein</fullName>
    </recommendedName>
</protein>
<reference evidence="8" key="1">
    <citation type="submission" date="2023-06" db="EMBL/GenBank/DDBJ databases">
        <title>Conoideocrella luteorostrata (Hypocreales: Clavicipitaceae), a potential biocontrol fungus for elongate hemlock scale in United States Christmas tree production areas.</title>
        <authorList>
            <person name="Barrett H."/>
            <person name="Lovett B."/>
            <person name="Macias A.M."/>
            <person name="Stajich J.E."/>
            <person name="Kasson M.T."/>
        </authorList>
    </citation>
    <scope>NUCLEOTIDE SEQUENCE</scope>
    <source>
        <strain evidence="8">ARSEF 14590</strain>
    </source>
</reference>
<evidence type="ECO:0000259" key="7">
    <source>
        <dbReference type="PROSITE" id="PS50048"/>
    </source>
</evidence>
<dbReference type="GO" id="GO:0000976">
    <property type="term" value="F:transcription cis-regulatory region binding"/>
    <property type="evidence" value="ECO:0007669"/>
    <property type="project" value="TreeGrafter"/>
</dbReference>
<name>A0AAJ0FUM1_9HYPO</name>
<dbReference type="GO" id="GO:0008270">
    <property type="term" value="F:zinc ion binding"/>
    <property type="evidence" value="ECO:0007669"/>
    <property type="project" value="InterPro"/>
</dbReference>
<dbReference type="PANTHER" id="PTHR31845:SF10">
    <property type="entry name" value="ZN(II)2CYS6 TRANSCRIPTION FACTOR (EUROFUNG)"/>
    <property type="match status" value="1"/>
</dbReference>
<dbReference type="InterPro" id="IPR036864">
    <property type="entry name" value="Zn2-C6_fun-type_DNA-bd_sf"/>
</dbReference>
<dbReference type="Proteomes" id="UP001251528">
    <property type="component" value="Unassembled WGS sequence"/>
</dbReference>
<dbReference type="SUPFAM" id="SSF57701">
    <property type="entry name" value="Zn2/Cys6 DNA-binding domain"/>
    <property type="match status" value="1"/>
</dbReference>
<evidence type="ECO:0000256" key="2">
    <source>
        <dbReference type="ARBA" id="ARBA00023015"/>
    </source>
</evidence>
<comment type="caution">
    <text evidence="8">The sequence shown here is derived from an EMBL/GenBank/DDBJ whole genome shotgun (WGS) entry which is preliminary data.</text>
</comment>
<evidence type="ECO:0000256" key="6">
    <source>
        <dbReference type="SAM" id="MobiDB-lite"/>
    </source>
</evidence>
<proteinExistence type="predicted"/>
<dbReference type="Gene3D" id="4.10.240.10">
    <property type="entry name" value="Zn(2)-C6 fungal-type DNA-binding domain"/>
    <property type="match status" value="1"/>
</dbReference>
<evidence type="ECO:0000256" key="4">
    <source>
        <dbReference type="ARBA" id="ARBA00023163"/>
    </source>
</evidence>
<dbReference type="AlphaFoldDB" id="A0AAJ0FUM1"/>
<dbReference type="SMART" id="SM00066">
    <property type="entry name" value="GAL4"/>
    <property type="match status" value="1"/>
</dbReference>
<keyword evidence="4" id="KW-0804">Transcription</keyword>
<comment type="subcellular location">
    <subcellularLocation>
        <location evidence="1">Nucleus</location>
    </subcellularLocation>
</comment>
<feature type="domain" description="Zn(2)-C6 fungal-type" evidence="7">
    <location>
        <begin position="20"/>
        <end position="52"/>
    </location>
</feature>
<dbReference type="GO" id="GO:0000981">
    <property type="term" value="F:DNA-binding transcription factor activity, RNA polymerase II-specific"/>
    <property type="evidence" value="ECO:0007669"/>
    <property type="project" value="InterPro"/>
</dbReference>
<dbReference type="PROSITE" id="PS50048">
    <property type="entry name" value="ZN2_CY6_FUNGAL_2"/>
    <property type="match status" value="1"/>
</dbReference>
<sequence>MDLDSSFAAGSPPRKRVATACEACRATKIRCQPSDQPGVCKKCLDSKRECVSRSIPRPRRPRKYSCPSEQLEQTQAVPPGPSSTLSIDFAVPSQPEVDNHFETLRESHGQMLDKLFPEDPGTSEMSPFLDSIRSIQTPTSSSTQSQSLHDFRTKPLFNLASAESLLAHFHSLLKFFPFMALPPDASVKDLAASKPFVLLAILSAASGSKTLQGHGLYDEEFRKVLGLKFVAGGDRSLEMLQGLLIYCAWYPFHLRPKERQAFQYIQMATDIVHELELDQEQHLPGLWSDSPALTEDQLISIRSYLGYFYLAATLANTWGLATRRRRRSLDLAYTPWTTKCCELLERYGQSEDDRTLAALARITGVSYQAAKIINGYDGDGNDELKIMLAGFRSEVLRLESVLPITVNSSVSVRLQMLFTKICLDGGTALKLQRPLPTETDKWNHLPDTHSRLHECVSGLAILYREIMSIHESEFACFTVVDWSRPIHATILGLRLSFQIAASPVYDPVWARAELKLDEFLAHISHQGSDLTPASTKVDVLSASRIIMGIVREKHRRQVMALEYARTSTDTGTGTSGQTGPSPGAIGCPVLDGSLEMYFPVWDAALYEPPGLDSMGGAMGEPEAQQGLEDPEGQQLFQDLWTNMTAGELHYGAMDTC</sequence>
<dbReference type="InterPro" id="IPR001138">
    <property type="entry name" value="Zn2Cys6_DnaBD"/>
</dbReference>
<dbReference type="PANTHER" id="PTHR31845">
    <property type="entry name" value="FINGER DOMAIN PROTEIN, PUTATIVE-RELATED"/>
    <property type="match status" value="1"/>
</dbReference>
<evidence type="ECO:0000256" key="1">
    <source>
        <dbReference type="ARBA" id="ARBA00004123"/>
    </source>
</evidence>
<evidence type="ECO:0000256" key="5">
    <source>
        <dbReference type="ARBA" id="ARBA00023242"/>
    </source>
</evidence>
<evidence type="ECO:0000256" key="3">
    <source>
        <dbReference type="ARBA" id="ARBA00023125"/>
    </source>
</evidence>